<organism evidence="1 2">
    <name type="scientific">Coprinopsis marcescibilis</name>
    <name type="common">Agaric fungus</name>
    <name type="synonym">Psathyrella marcescibilis</name>
    <dbReference type="NCBI Taxonomy" id="230819"/>
    <lineage>
        <taxon>Eukaryota</taxon>
        <taxon>Fungi</taxon>
        <taxon>Dikarya</taxon>
        <taxon>Basidiomycota</taxon>
        <taxon>Agaricomycotina</taxon>
        <taxon>Agaricomycetes</taxon>
        <taxon>Agaricomycetidae</taxon>
        <taxon>Agaricales</taxon>
        <taxon>Agaricineae</taxon>
        <taxon>Psathyrellaceae</taxon>
        <taxon>Coprinopsis</taxon>
    </lineage>
</organism>
<keyword evidence="2" id="KW-1185">Reference proteome</keyword>
<protein>
    <submittedName>
        <fullName evidence="1">Uncharacterized protein</fullName>
    </submittedName>
</protein>
<dbReference type="Proteomes" id="UP000307440">
    <property type="component" value="Unassembled WGS sequence"/>
</dbReference>
<proteinExistence type="predicted"/>
<accession>A0A5C3KJU3</accession>
<evidence type="ECO:0000313" key="1">
    <source>
        <dbReference type="EMBL" id="TFK20480.1"/>
    </source>
</evidence>
<evidence type="ECO:0000313" key="2">
    <source>
        <dbReference type="Proteomes" id="UP000307440"/>
    </source>
</evidence>
<feature type="non-terminal residue" evidence="1">
    <location>
        <position position="1"/>
    </location>
</feature>
<gene>
    <name evidence="1" type="ORF">FA15DRAFT_720334</name>
</gene>
<dbReference type="OrthoDB" id="3020801at2759"/>
<sequence length="223" mass="25264">LTLLSTTIPFLDPETDKVFVVLVAKIDDASYRQSCVTVAHLFESLSETGNFKRSELIHRRSCFPAVNVGTSYGQGSKKPANLRHHDPVLVERLLQDKDVQHLATYGSYSFLLWVPYVYTYYKDRLDSLFKRMPQLQRNFGKSMFPRAAFNFGSQVCTVNHHDCMNCPFGWCTIHALGEFNHRMGGHLVLPDLKLVIEFPPRAVVLMPSATLTHSNTKVSNGET</sequence>
<dbReference type="AlphaFoldDB" id="A0A5C3KJU3"/>
<dbReference type="EMBL" id="ML210298">
    <property type="protein sequence ID" value="TFK20480.1"/>
    <property type="molecule type" value="Genomic_DNA"/>
</dbReference>
<name>A0A5C3KJU3_COPMA</name>
<dbReference type="Gene3D" id="3.60.130.30">
    <property type="match status" value="1"/>
</dbReference>
<reference evidence="1 2" key="1">
    <citation type="journal article" date="2019" name="Nat. Ecol. Evol.">
        <title>Megaphylogeny resolves global patterns of mushroom evolution.</title>
        <authorList>
            <person name="Varga T."/>
            <person name="Krizsan K."/>
            <person name="Foldi C."/>
            <person name="Dima B."/>
            <person name="Sanchez-Garcia M."/>
            <person name="Sanchez-Ramirez S."/>
            <person name="Szollosi G.J."/>
            <person name="Szarkandi J.G."/>
            <person name="Papp V."/>
            <person name="Albert L."/>
            <person name="Andreopoulos W."/>
            <person name="Angelini C."/>
            <person name="Antonin V."/>
            <person name="Barry K.W."/>
            <person name="Bougher N.L."/>
            <person name="Buchanan P."/>
            <person name="Buyck B."/>
            <person name="Bense V."/>
            <person name="Catcheside P."/>
            <person name="Chovatia M."/>
            <person name="Cooper J."/>
            <person name="Damon W."/>
            <person name="Desjardin D."/>
            <person name="Finy P."/>
            <person name="Geml J."/>
            <person name="Haridas S."/>
            <person name="Hughes K."/>
            <person name="Justo A."/>
            <person name="Karasinski D."/>
            <person name="Kautmanova I."/>
            <person name="Kiss B."/>
            <person name="Kocsube S."/>
            <person name="Kotiranta H."/>
            <person name="LaButti K.M."/>
            <person name="Lechner B.E."/>
            <person name="Liimatainen K."/>
            <person name="Lipzen A."/>
            <person name="Lukacs Z."/>
            <person name="Mihaltcheva S."/>
            <person name="Morgado L.N."/>
            <person name="Niskanen T."/>
            <person name="Noordeloos M.E."/>
            <person name="Ohm R.A."/>
            <person name="Ortiz-Santana B."/>
            <person name="Ovrebo C."/>
            <person name="Racz N."/>
            <person name="Riley R."/>
            <person name="Savchenko A."/>
            <person name="Shiryaev A."/>
            <person name="Soop K."/>
            <person name="Spirin V."/>
            <person name="Szebenyi C."/>
            <person name="Tomsovsky M."/>
            <person name="Tulloss R.E."/>
            <person name="Uehling J."/>
            <person name="Grigoriev I.V."/>
            <person name="Vagvolgyi C."/>
            <person name="Papp T."/>
            <person name="Martin F.M."/>
            <person name="Miettinen O."/>
            <person name="Hibbett D.S."/>
            <person name="Nagy L.G."/>
        </authorList>
    </citation>
    <scope>NUCLEOTIDE SEQUENCE [LARGE SCALE GENOMIC DNA]</scope>
    <source>
        <strain evidence="1 2">CBS 121175</strain>
    </source>
</reference>